<keyword evidence="4 13" id="KW-0235">DNA replication</keyword>
<evidence type="ECO:0000256" key="13">
    <source>
        <dbReference type="HAMAP-Rule" id="MF_01152"/>
    </source>
</evidence>
<dbReference type="EMBL" id="CP158262">
    <property type="protein sequence ID" value="XDJ70273.1"/>
    <property type="molecule type" value="Genomic_DNA"/>
</dbReference>
<dbReference type="SUPFAM" id="SSF46565">
    <property type="entry name" value="Chaperone J-domain"/>
    <property type="match status" value="1"/>
</dbReference>
<evidence type="ECO:0000313" key="24">
    <source>
        <dbReference type="EMBL" id="XDJ55852.1"/>
    </source>
</evidence>
<evidence type="ECO:0000313" key="18">
    <source>
        <dbReference type="EMBL" id="GAA0775217.1"/>
    </source>
</evidence>
<keyword evidence="7 13" id="KW-0863">Zinc-finger</keyword>
<feature type="repeat" description="CXXCXGXG motif" evidence="13">
    <location>
        <begin position="150"/>
        <end position="157"/>
    </location>
</feature>
<dbReference type="Gene3D" id="2.10.230.10">
    <property type="entry name" value="Heat shock protein DnaJ, cysteine-rich domain"/>
    <property type="match status" value="1"/>
</dbReference>
<evidence type="ECO:0000313" key="28">
    <source>
        <dbReference type="EMBL" id="XDJ70273.1"/>
    </source>
</evidence>
<dbReference type="FunFam" id="1.10.287.110:FF:000031">
    <property type="entry name" value="Molecular chaperone DnaJ"/>
    <property type="match status" value="1"/>
</dbReference>
<feature type="binding site" evidence="13">
    <location>
        <position position="170"/>
    </location>
    <ligand>
        <name>Zn(2+)</name>
        <dbReference type="ChEBI" id="CHEBI:29105"/>
        <label>2</label>
    </ligand>
</feature>
<keyword evidence="3 13" id="KW-0963">Cytoplasm</keyword>
<keyword evidence="5 13" id="KW-0479">Metal-binding</keyword>
<dbReference type="GO" id="GO:0031072">
    <property type="term" value="F:heat shock protein binding"/>
    <property type="evidence" value="ECO:0007669"/>
    <property type="project" value="InterPro"/>
</dbReference>
<proteinExistence type="inferred from homology"/>
<feature type="repeat" description="CXXCXGXG motif" evidence="13">
    <location>
        <begin position="189"/>
        <end position="196"/>
    </location>
</feature>
<dbReference type="Pfam" id="PF01556">
    <property type="entry name" value="DnaJ_C"/>
    <property type="match status" value="1"/>
</dbReference>
<accession>A0AB39FNC9</accession>
<name>A0AB39FNC9_9BURK</name>
<feature type="binding site" evidence="13">
    <location>
        <position position="189"/>
    </location>
    <ligand>
        <name>Zn(2+)</name>
        <dbReference type="ChEBI" id="CHEBI:29105"/>
        <label>2</label>
    </ligand>
</feature>
<dbReference type="PANTHER" id="PTHR43096:SF48">
    <property type="entry name" value="CHAPERONE PROTEIN DNAJ"/>
    <property type="match status" value="1"/>
</dbReference>
<dbReference type="PROSITE" id="PS51188">
    <property type="entry name" value="ZF_CR"/>
    <property type="match status" value="1"/>
</dbReference>
<feature type="binding site" evidence="13">
    <location>
        <position position="192"/>
    </location>
    <ligand>
        <name>Zn(2+)</name>
        <dbReference type="ChEBI" id="CHEBI:29105"/>
        <label>2</label>
    </ligand>
</feature>
<keyword evidence="30" id="KW-0560">Oxidoreductase</keyword>
<dbReference type="EMBL" id="CP158252">
    <property type="protein sequence ID" value="XDJ43093.1"/>
    <property type="molecule type" value="Genomic_DNA"/>
</dbReference>
<feature type="compositionally biased region" description="Basic and acidic residues" evidence="15">
    <location>
        <begin position="358"/>
        <end position="377"/>
    </location>
</feature>
<dbReference type="SMART" id="SM00271">
    <property type="entry name" value="DnaJ"/>
    <property type="match status" value="1"/>
</dbReference>
<dbReference type="PRINTS" id="PR00625">
    <property type="entry name" value="JDOMAIN"/>
</dbReference>
<dbReference type="InterPro" id="IPR001305">
    <property type="entry name" value="HSP_DnaJ_Cys-rich_dom"/>
</dbReference>
<evidence type="ECO:0000313" key="25">
    <source>
        <dbReference type="EMBL" id="XDJ60720.1"/>
    </source>
</evidence>
<dbReference type="PANTHER" id="PTHR43096">
    <property type="entry name" value="DNAJ HOMOLOG 1, MITOCHONDRIAL-RELATED"/>
    <property type="match status" value="1"/>
</dbReference>
<dbReference type="PROSITE" id="PS50076">
    <property type="entry name" value="DNAJ_2"/>
    <property type="match status" value="1"/>
</dbReference>
<feature type="binding site" evidence="13">
    <location>
        <position position="150"/>
    </location>
    <ligand>
        <name>Zn(2+)</name>
        <dbReference type="ChEBI" id="CHEBI:29105"/>
        <label>1</label>
    </ligand>
</feature>
<dbReference type="AlphaFoldDB" id="A0AB39FNC9"/>
<dbReference type="SUPFAM" id="SSF57938">
    <property type="entry name" value="DnaJ/Hsp40 cysteine-rich domain"/>
    <property type="match status" value="1"/>
</dbReference>
<evidence type="ECO:0000313" key="32">
    <source>
        <dbReference type="EMBL" id="XDJ84679.1"/>
    </source>
</evidence>
<dbReference type="SUPFAM" id="SSF49493">
    <property type="entry name" value="HSP40/DnaJ peptide-binding domain"/>
    <property type="match status" value="2"/>
</dbReference>
<dbReference type="Pfam" id="PF00226">
    <property type="entry name" value="DnaJ"/>
    <property type="match status" value="1"/>
</dbReference>
<dbReference type="GO" id="GO:0005737">
    <property type="term" value="C:cytoplasm"/>
    <property type="evidence" value="ECO:0007669"/>
    <property type="project" value="UniProtKB-SubCell"/>
</dbReference>
<dbReference type="EMBL" id="CP158259">
    <property type="protein sequence ID" value="XDJ60720.1"/>
    <property type="molecule type" value="Genomic_DNA"/>
</dbReference>
<evidence type="ECO:0000313" key="33">
    <source>
        <dbReference type="Proteomes" id="UP001500573"/>
    </source>
</evidence>
<dbReference type="GO" id="GO:0008270">
    <property type="term" value="F:zinc ion binding"/>
    <property type="evidence" value="ECO:0007669"/>
    <property type="project" value="UniProtKB-UniRule"/>
</dbReference>
<reference evidence="33" key="2">
    <citation type="journal article" date="2019" name="Int. J. Syst. Evol. Microbiol.">
        <title>The Global Catalogue of Microorganisms (GCM) 10K type strain sequencing project: providing services to taxonomists for standard genome sequencing and annotation.</title>
        <authorList>
            <consortium name="The Broad Institute Genomics Platform"/>
            <consortium name="The Broad Institute Genome Sequencing Center for Infectious Disease"/>
            <person name="Wu L."/>
            <person name="Ma J."/>
        </authorList>
    </citation>
    <scope>NUCLEOTIDE SEQUENCE [LARGE SCALE GENOMIC DNA]</scope>
    <source>
        <strain evidence="33">JCM 15515</strain>
    </source>
</reference>
<dbReference type="NCBIfam" id="TIGR02349">
    <property type="entry name" value="DnaJ_bact"/>
    <property type="match status" value="1"/>
</dbReference>
<feature type="domain" description="J" evidence="16">
    <location>
        <begin position="5"/>
        <end position="70"/>
    </location>
</feature>
<comment type="subcellular location">
    <subcellularLocation>
        <location evidence="1 13">Cytoplasm</location>
    </subcellularLocation>
</comment>
<dbReference type="Gene3D" id="1.10.287.110">
    <property type="entry name" value="DnaJ domain"/>
    <property type="match status" value="1"/>
</dbReference>
<dbReference type="InterPro" id="IPR036869">
    <property type="entry name" value="J_dom_sf"/>
</dbReference>
<evidence type="ECO:0000256" key="1">
    <source>
        <dbReference type="ARBA" id="ARBA00004496"/>
    </source>
</evidence>
<evidence type="ECO:0000256" key="9">
    <source>
        <dbReference type="ARBA" id="ARBA00023016"/>
    </source>
</evidence>
<evidence type="ECO:0000256" key="8">
    <source>
        <dbReference type="ARBA" id="ARBA00022833"/>
    </source>
</evidence>
<evidence type="ECO:0000256" key="4">
    <source>
        <dbReference type="ARBA" id="ARBA00022705"/>
    </source>
</evidence>
<comment type="subunit">
    <text evidence="2 13">Homodimer.</text>
</comment>
<keyword evidence="33" id="KW-1185">Reference proteome</keyword>
<evidence type="ECO:0000313" key="21">
    <source>
        <dbReference type="EMBL" id="XDJ48240.1"/>
    </source>
</evidence>
<dbReference type="CDD" id="cd10747">
    <property type="entry name" value="DnaJ_C"/>
    <property type="match status" value="1"/>
</dbReference>
<keyword evidence="9 13" id="KW-0346">Stress response</keyword>
<dbReference type="InterPro" id="IPR018253">
    <property type="entry name" value="DnaJ_domain_CS"/>
</dbReference>
<feature type="binding site" evidence="13">
    <location>
        <position position="206"/>
    </location>
    <ligand>
        <name>Zn(2+)</name>
        <dbReference type="ChEBI" id="CHEBI:29105"/>
        <label>1</label>
    </ligand>
</feature>
<dbReference type="EMBL" id="CP158254">
    <property type="protein sequence ID" value="XDJ48240.1"/>
    <property type="molecule type" value="Genomic_DNA"/>
</dbReference>
<gene>
    <name evidence="13 30" type="primary">dnaJ</name>
    <name evidence="27" type="ORF">ABRY91_07200</name>
    <name evidence="25" type="ORF">ABRY92_12165</name>
    <name evidence="28" type="ORF">ABRY94_05690</name>
    <name evidence="31" type="ORF">ABRY96_05480</name>
    <name evidence="29" type="ORF">ABRY97_06795</name>
    <name evidence="19" type="ORF">ABRY99_05905</name>
    <name evidence="24" type="ORF">ABRZ00_01290</name>
    <name evidence="23" type="ORF">ABRZ01_01630</name>
    <name evidence="20" type="ORF">ABRZ02_01100</name>
    <name evidence="26" type="ORF">ABRZ03_04830</name>
    <name evidence="21" type="ORF">ABRZ04_04050</name>
    <name evidence="30" type="ORF">ABRZ07_00830</name>
    <name evidence="32" type="ORF">ABRZ08_10695</name>
    <name evidence="22" type="ORF">ABRZ09_03850</name>
    <name evidence="18" type="ORF">GCM10009108_07880</name>
</gene>
<dbReference type="GO" id="GO:0042026">
    <property type="term" value="P:protein refolding"/>
    <property type="evidence" value="ECO:0007669"/>
    <property type="project" value="TreeGrafter"/>
</dbReference>
<evidence type="ECO:0000313" key="27">
    <source>
        <dbReference type="EMBL" id="XDJ65241.1"/>
    </source>
</evidence>
<dbReference type="EMBL" id="BAAAEX010000003">
    <property type="protein sequence ID" value="GAA0775217.1"/>
    <property type="molecule type" value="Genomic_DNA"/>
</dbReference>
<evidence type="ECO:0000256" key="15">
    <source>
        <dbReference type="SAM" id="MobiDB-lite"/>
    </source>
</evidence>
<evidence type="ECO:0000313" key="30">
    <source>
        <dbReference type="EMBL" id="XDJ80095.1"/>
    </source>
</evidence>
<dbReference type="GO" id="GO:0005524">
    <property type="term" value="F:ATP binding"/>
    <property type="evidence" value="ECO:0007669"/>
    <property type="project" value="InterPro"/>
</dbReference>
<feature type="binding site" evidence="13">
    <location>
        <position position="167"/>
    </location>
    <ligand>
        <name>Zn(2+)</name>
        <dbReference type="ChEBI" id="CHEBI:29105"/>
        <label>2</label>
    </ligand>
</feature>
<dbReference type="EMBL" id="CP158257">
    <property type="protein sequence ID" value="XDJ55852.1"/>
    <property type="molecule type" value="Genomic_DNA"/>
</dbReference>
<keyword evidence="10 13" id="KW-0143">Chaperone</keyword>
<feature type="repeat" description="CXXCXGXG motif" evidence="13">
    <location>
        <begin position="167"/>
        <end position="174"/>
    </location>
</feature>
<evidence type="ECO:0000313" key="23">
    <source>
        <dbReference type="EMBL" id="XDJ53237.1"/>
    </source>
</evidence>
<dbReference type="CDD" id="cd06257">
    <property type="entry name" value="DnaJ"/>
    <property type="match status" value="1"/>
</dbReference>
<comment type="cofactor">
    <cofactor evidence="13">
        <name>Zn(2+)</name>
        <dbReference type="ChEBI" id="CHEBI:29105"/>
    </cofactor>
    <text evidence="13">Binds 2 Zn(2+) ions per monomer.</text>
</comment>
<dbReference type="EMBL" id="CP158264">
    <property type="protein sequence ID" value="XDJ73361.1"/>
    <property type="molecule type" value="Genomic_DNA"/>
</dbReference>
<evidence type="ECO:0000313" key="29">
    <source>
        <dbReference type="EMBL" id="XDJ73361.1"/>
    </source>
</evidence>
<dbReference type="EMBL" id="CP158266">
    <property type="protein sequence ID" value="XDJ83663.1"/>
    <property type="molecule type" value="Genomic_DNA"/>
</dbReference>
<feature type="region of interest" description="Disordered" evidence="15">
    <location>
        <begin position="353"/>
        <end position="377"/>
    </location>
</feature>
<sequence length="377" mass="40483">MAKRDFYEVLGVAKNASDDDIRKAYRKLAMKYHPDRNPDSKEAEDKFKEAKEAYEMLSDAEKRAAYDRFGHAGVDPNAAAGAGMGGGAGGFADAFGDIFGEIFGGAAGRRGGGGPQVYRGADLKYALEISLEQAANGFDTEIRIPSWESCETCHGSGAKPGTSPRTCHTCGGNGAVRMQQGFFSVQQTCPTCHGTGQEITDPCGDCDGVGRIRKNKTLQVKIPAGIDDGMRIRSTGNGEPGLNGGPPGDLYVEIRIKPHGIFERQGEDLHCELTIPFTKAALGGVQEVPTLAGRGEITIPEGTQTGKTFRLRGKGIKGVRSSYPGDLYCHIVVETPVRLNDEQKALLRQFESSLNSGGDRHSPKSESWTDKVKNFFS</sequence>
<feature type="binding site" evidence="13">
    <location>
        <position position="203"/>
    </location>
    <ligand>
        <name>Zn(2+)</name>
        <dbReference type="ChEBI" id="CHEBI:29105"/>
        <label>1</label>
    </ligand>
</feature>
<dbReference type="InterPro" id="IPR036410">
    <property type="entry name" value="HSP_DnaJ_Cys-rich_dom_sf"/>
</dbReference>
<reference evidence="18" key="1">
    <citation type="journal article" date="2014" name="Int. J. Syst. Evol. Microbiol.">
        <title>Complete genome of a new Firmicutes species belonging to the dominant human colonic microbiota ('Ruminococcus bicirculans') reveals two chromosomes and a selective capacity to utilize plant glucans.</title>
        <authorList>
            <consortium name="NISC Comparative Sequencing Program"/>
            <person name="Wegmann U."/>
            <person name="Louis P."/>
            <person name="Goesmann A."/>
            <person name="Henrissat B."/>
            <person name="Duncan S.H."/>
            <person name="Flint H.J."/>
        </authorList>
    </citation>
    <scope>NUCLEOTIDE SEQUENCE</scope>
    <source>
        <strain evidence="18">JCM 15515</strain>
    </source>
</reference>
<evidence type="ECO:0000256" key="12">
    <source>
        <dbReference type="ARBA" id="ARBA00067609"/>
    </source>
</evidence>
<evidence type="ECO:0000256" key="7">
    <source>
        <dbReference type="ARBA" id="ARBA00022771"/>
    </source>
</evidence>
<dbReference type="FunFam" id="2.60.260.20:FF:000004">
    <property type="entry name" value="Molecular chaperone DnaJ"/>
    <property type="match status" value="1"/>
</dbReference>
<dbReference type="EMBL" id="CP158260">
    <property type="protein sequence ID" value="XDJ64664.1"/>
    <property type="molecule type" value="Genomic_DNA"/>
</dbReference>
<protein>
    <recommendedName>
        <fullName evidence="12 13">Chaperone protein DnaJ</fullName>
    </recommendedName>
</protein>
<evidence type="ECO:0000313" key="22">
    <source>
        <dbReference type="EMBL" id="XDJ51003.1"/>
    </source>
</evidence>
<evidence type="ECO:0000259" key="17">
    <source>
        <dbReference type="PROSITE" id="PS51188"/>
    </source>
</evidence>
<dbReference type="EMBL" id="CP158255">
    <property type="protein sequence ID" value="XDJ51003.1"/>
    <property type="molecule type" value="Genomic_DNA"/>
</dbReference>
<dbReference type="InterPro" id="IPR002939">
    <property type="entry name" value="DnaJ_C"/>
</dbReference>
<evidence type="ECO:0000256" key="14">
    <source>
        <dbReference type="PROSITE-ProRule" id="PRU00546"/>
    </source>
</evidence>
<dbReference type="EMBL" id="CP158268">
    <property type="protein sequence ID" value="XDJ84679.1"/>
    <property type="molecule type" value="Genomic_DNA"/>
</dbReference>
<dbReference type="EMBL" id="CP158253">
    <property type="protein sequence ID" value="XDJ44925.1"/>
    <property type="molecule type" value="Genomic_DNA"/>
</dbReference>
<dbReference type="CDD" id="cd10719">
    <property type="entry name" value="DnaJ_zf"/>
    <property type="match status" value="1"/>
</dbReference>
<feature type="domain" description="CR-type" evidence="17">
    <location>
        <begin position="137"/>
        <end position="215"/>
    </location>
</feature>
<comment type="function">
    <text evidence="13">Participates actively in the response to hyperosmotic and heat shock by preventing the aggregation of stress-denatured proteins and by disaggregating proteins, also in an autonomous, DnaK-independent fashion. Unfolded proteins bind initially to DnaJ; upon interaction with the DnaJ-bound protein, DnaK hydrolyzes its bound ATP, resulting in the formation of a stable complex. GrpE releases ADP from DnaK; ATP binding to DnaK triggers the release of the substrate protein, thus completing the reaction cycle. Several rounds of ATP-dependent interactions between DnaJ, DnaK and GrpE are required for fully efficient folding. Also involved, together with DnaK and GrpE, in the DNA replication of plasmids through activation of initiation proteins.</text>
</comment>
<dbReference type="InterPro" id="IPR008971">
    <property type="entry name" value="HSP40/DnaJ_pept-bd"/>
</dbReference>
<feature type="repeat" description="CXXCXGXG motif" evidence="13">
    <location>
        <begin position="203"/>
        <end position="210"/>
    </location>
</feature>
<organism evidence="30">
    <name type="scientific">Castellaniella ginsengisoli</name>
    <dbReference type="NCBI Taxonomy" id="546114"/>
    <lineage>
        <taxon>Bacteria</taxon>
        <taxon>Pseudomonadati</taxon>
        <taxon>Pseudomonadota</taxon>
        <taxon>Betaproteobacteria</taxon>
        <taxon>Burkholderiales</taxon>
        <taxon>Alcaligenaceae</taxon>
        <taxon>Castellaniella</taxon>
    </lineage>
</organism>
<dbReference type="EMBL" id="CP158261">
    <property type="protein sequence ID" value="XDJ65241.1"/>
    <property type="molecule type" value="Genomic_DNA"/>
</dbReference>
<keyword evidence="6 13" id="KW-0677">Repeat</keyword>
<dbReference type="Pfam" id="PF00684">
    <property type="entry name" value="DnaJ_CXXCXGXG"/>
    <property type="match status" value="1"/>
</dbReference>
<evidence type="ECO:0000313" key="19">
    <source>
        <dbReference type="EMBL" id="XDJ43093.1"/>
    </source>
</evidence>
<dbReference type="HAMAP" id="MF_01152">
    <property type="entry name" value="DnaJ"/>
    <property type="match status" value="1"/>
</dbReference>
<evidence type="ECO:0000313" key="20">
    <source>
        <dbReference type="EMBL" id="XDJ44925.1"/>
    </source>
</evidence>
<feature type="binding site" evidence="13">
    <location>
        <position position="153"/>
    </location>
    <ligand>
        <name>Zn(2+)</name>
        <dbReference type="ChEBI" id="CHEBI:29105"/>
        <label>1</label>
    </ligand>
</feature>
<dbReference type="Proteomes" id="UP001500573">
    <property type="component" value="Unassembled WGS sequence"/>
</dbReference>
<reference evidence="18" key="3">
    <citation type="submission" date="2023-12" db="EMBL/GenBank/DDBJ databases">
        <authorList>
            <person name="Sun Q."/>
            <person name="Inoue M."/>
        </authorList>
    </citation>
    <scope>NUCLEOTIDE SEQUENCE</scope>
    <source>
        <strain evidence="18">JCM 15515</strain>
    </source>
</reference>
<dbReference type="NCBIfam" id="NF008035">
    <property type="entry name" value="PRK10767.1"/>
    <property type="match status" value="1"/>
</dbReference>
<evidence type="ECO:0000313" key="26">
    <source>
        <dbReference type="EMBL" id="XDJ64664.1"/>
    </source>
</evidence>
<comment type="domain">
    <text evidence="13">The J domain is necessary and sufficient to stimulate DnaK ATPase activity. Zinc center 1 plays an important role in the autonomous, DnaK-independent chaperone activity of DnaJ. Zinc center 2 is essential for interaction with DnaK and for DnaJ activity.</text>
</comment>
<evidence type="ECO:0000313" key="31">
    <source>
        <dbReference type="EMBL" id="XDJ83663.1"/>
    </source>
</evidence>
<evidence type="ECO:0000256" key="2">
    <source>
        <dbReference type="ARBA" id="ARBA00011738"/>
    </source>
</evidence>
<dbReference type="EMBL" id="CP158256">
    <property type="protein sequence ID" value="XDJ53237.1"/>
    <property type="molecule type" value="Genomic_DNA"/>
</dbReference>
<comment type="similarity">
    <text evidence="11 13">Belongs to the DnaJ family.</text>
</comment>
<dbReference type="GO" id="GO:0006260">
    <property type="term" value="P:DNA replication"/>
    <property type="evidence" value="ECO:0007669"/>
    <property type="project" value="UniProtKB-KW"/>
</dbReference>
<evidence type="ECO:0000256" key="11">
    <source>
        <dbReference type="ARBA" id="ARBA00061004"/>
    </source>
</evidence>
<dbReference type="EMBL" id="CP158267">
    <property type="protein sequence ID" value="XDJ80095.1"/>
    <property type="molecule type" value="Genomic_DNA"/>
</dbReference>
<evidence type="ECO:0000256" key="3">
    <source>
        <dbReference type="ARBA" id="ARBA00022490"/>
    </source>
</evidence>
<dbReference type="FunFam" id="2.10.230.10:FF:000002">
    <property type="entry name" value="Molecular chaperone DnaJ"/>
    <property type="match status" value="1"/>
</dbReference>
<evidence type="ECO:0000259" key="16">
    <source>
        <dbReference type="PROSITE" id="PS50076"/>
    </source>
</evidence>
<feature type="zinc finger region" description="CR-type" evidence="14">
    <location>
        <begin position="137"/>
        <end position="215"/>
    </location>
</feature>
<dbReference type="RefSeq" id="WP_343835753.1">
    <property type="nucleotide sequence ID" value="NZ_BAAAEX010000003.1"/>
</dbReference>
<dbReference type="InterPro" id="IPR001623">
    <property type="entry name" value="DnaJ_domain"/>
</dbReference>
<dbReference type="KEGG" id="cgin:ABRZ00_01290"/>
<dbReference type="InterPro" id="IPR012724">
    <property type="entry name" value="DnaJ"/>
</dbReference>
<evidence type="ECO:0000256" key="10">
    <source>
        <dbReference type="ARBA" id="ARBA00023186"/>
    </source>
</evidence>
<reference evidence="30" key="4">
    <citation type="submission" date="2024-05" db="EMBL/GenBank/DDBJ databases">
        <authorList>
            <person name="Luo Y.-C."/>
            <person name="Nicholds J."/>
            <person name="Mortimer T."/>
            <person name="Maboni G."/>
        </authorList>
    </citation>
    <scope>NUCLEOTIDE SEQUENCE</scope>
    <source>
        <strain evidence="32">140124</strain>
        <strain evidence="30">141555</strain>
        <strain evidence="31">143751</strain>
        <strain evidence="29">143811</strain>
        <strain evidence="28">144863</strain>
        <strain evidence="27">145849</strain>
        <strain evidence="26">145850</strain>
        <strain evidence="25">145852</strain>
        <strain evidence="24">150221</strain>
        <strain evidence="23">150964</strain>
        <strain evidence="22">151108</strain>
        <strain evidence="21">151836</strain>
        <strain evidence="20">153271</strain>
        <strain evidence="19">153920</strain>
    </source>
</reference>
<evidence type="ECO:0000256" key="6">
    <source>
        <dbReference type="ARBA" id="ARBA00022737"/>
    </source>
</evidence>
<dbReference type="GO" id="GO:0016491">
    <property type="term" value="F:oxidoreductase activity"/>
    <property type="evidence" value="ECO:0007669"/>
    <property type="project" value="UniProtKB-KW"/>
</dbReference>
<keyword evidence="8 13" id="KW-0862">Zinc</keyword>
<evidence type="ECO:0000256" key="5">
    <source>
        <dbReference type="ARBA" id="ARBA00022723"/>
    </source>
</evidence>
<dbReference type="GO" id="GO:0009408">
    <property type="term" value="P:response to heat"/>
    <property type="evidence" value="ECO:0007669"/>
    <property type="project" value="InterPro"/>
</dbReference>
<dbReference type="Gene3D" id="2.60.260.20">
    <property type="entry name" value="Urease metallochaperone UreE, N-terminal domain"/>
    <property type="match status" value="2"/>
</dbReference>
<dbReference type="GeneID" id="93066126"/>
<dbReference type="GO" id="GO:0051082">
    <property type="term" value="F:unfolded protein binding"/>
    <property type="evidence" value="ECO:0007669"/>
    <property type="project" value="UniProtKB-UniRule"/>
</dbReference>
<dbReference type="PROSITE" id="PS00636">
    <property type="entry name" value="DNAJ_1"/>
    <property type="match status" value="1"/>
</dbReference>